<dbReference type="OrthoDB" id="5296275at2"/>
<evidence type="ECO:0000313" key="3">
    <source>
        <dbReference type="Proteomes" id="UP000198640"/>
    </source>
</evidence>
<dbReference type="AlphaFoldDB" id="A0A1H3N947"/>
<reference evidence="2 3" key="1">
    <citation type="submission" date="2016-10" db="EMBL/GenBank/DDBJ databases">
        <authorList>
            <person name="de Groot N.N."/>
        </authorList>
    </citation>
    <scope>NUCLEOTIDE SEQUENCE [LARGE SCALE GENOMIC DNA]</scope>
    <source>
        <strain evidence="2 3">Nm1</strain>
    </source>
</reference>
<dbReference type="InterPro" id="IPR016772">
    <property type="entry name" value="UCP020408"/>
</dbReference>
<dbReference type="Pfam" id="PF10087">
    <property type="entry name" value="DUF2325"/>
    <property type="match status" value="1"/>
</dbReference>
<sequence>MKSLKPNALASAFQATPSLSGTLTGNSHAPIPANLNEQPITELKRLFSQLWKMIAQSFRPTAGNTATIPLAPAAPHDDTLIEGYADYGTPTAAHQNMHWVKLNGKTLHHTYLTIAHQPDACQSLAGCSVLCVGGQAALYPDYHRLIEAIGGHFMVFRGGAQDNSPCLLALLDCVDVVICPVDCINHQDFFTVKHHCQRSGKYCAILERSNLATFGKAIEELVRHYRCQTESSLSSKPAIQ</sequence>
<dbReference type="Proteomes" id="UP000198640">
    <property type="component" value="Unassembled WGS sequence"/>
</dbReference>
<dbReference type="RefSeq" id="WP_090415577.1">
    <property type="nucleotide sequence ID" value="NZ_FNOY01000070.1"/>
</dbReference>
<accession>A0A1H3N947</accession>
<dbReference type="EMBL" id="FNOY01000070">
    <property type="protein sequence ID" value="SDY85457.1"/>
    <property type="molecule type" value="Genomic_DNA"/>
</dbReference>
<gene>
    <name evidence="2" type="ORF">SAMN05421881_10708</name>
</gene>
<organism evidence="2 3">
    <name type="scientific">Nitrosomonas halophila</name>
    <dbReference type="NCBI Taxonomy" id="44576"/>
    <lineage>
        <taxon>Bacteria</taxon>
        <taxon>Pseudomonadati</taxon>
        <taxon>Pseudomonadota</taxon>
        <taxon>Betaproteobacteria</taxon>
        <taxon>Nitrosomonadales</taxon>
        <taxon>Nitrosomonadaceae</taxon>
        <taxon>Nitrosomonas</taxon>
    </lineage>
</organism>
<evidence type="ECO:0000256" key="1">
    <source>
        <dbReference type="ARBA" id="ARBA00007189"/>
    </source>
</evidence>
<name>A0A1H3N947_9PROT</name>
<evidence type="ECO:0008006" key="4">
    <source>
        <dbReference type="Google" id="ProtNLM"/>
    </source>
</evidence>
<comment type="similarity">
    <text evidence="1">Belongs to the UPF0751 family.</text>
</comment>
<protein>
    <recommendedName>
        <fullName evidence="4">DUF2325 domain-containing protein</fullName>
    </recommendedName>
</protein>
<proteinExistence type="inferred from homology"/>
<dbReference type="STRING" id="44576.SAMN05421881_10708"/>
<keyword evidence="3" id="KW-1185">Reference proteome</keyword>
<evidence type="ECO:0000313" key="2">
    <source>
        <dbReference type="EMBL" id="SDY85457.1"/>
    </source>
</evidence>